<dbReference type="Gene3D" id="3.30.700.10">
    <property type="entry name" value="Glycoprotein, Type 4 Pilin"/>
    <property type="match status" value="1"/>
</dbReference>
<dbReference type="SUPFAM" id="SSF54523">
    <property type="entry name" value="Pili subunits"/>
    <property type="match status" value="1"/>
</dbReference>
<evidence type="ECO:0000313" key="5">
    <source>
        <dbReference type="EMBL" id="RRJ21278.1"/>
    </source>
</evidence>
<sequence length="124" mass="12267">MKRNQGFTLIELMIVVAIIGILAAIALPAYQDYTAKAKGSNAVASLGGQKIKVAEAYATSGTLGCTDTAGTAIPDCTGNGVLSLTYDGITATMTPTAPAAGSGNITWACALTGTGAVPIKGCGI</sequence>
<accession>A0A3P3QJN4</accession>
<dbReference type="InterPro" id="IPR045584">
    <property type="entry name" value="Pilin-like"/>
</dbReference>
<gene>
    <name evidence="5" type="ORF">EIK76_10380</name>
</gene>
<dbReference type="OrthoDB" id="5918848at2"/>
<dbReference type="PROSITE" id="PS00409">
    <property type="entry name" value="PROKAR_NTER_METHYL"/>
    <property type="match status" value="1"/>
</dbReference>
<evidence type="ECO:0000313" key="6">
    <source>
        <dbReference type="Proteomes" id="UP000276260"/>
    </source>
</evidence>
<comment type="similarity">
    <text evidence="1 3">Belongs to the N-Me-Phe pilin family.</text>
</comment>
<proteinExistence type="inferred from homology"/>
<keyword evidence="4" id="KW-0472">Membrane</keyword>
<feature type="transmembrane region" description="Helical" evidence="4">
    <location>
        <begin position="12"/>
        <end position="30"/>
    </location>
</feature>
<keyword evidence="2" id="KW-0488">Methylation</keyword>
<dbReference type="InterPro" id="IPR001082">
    <property type="entry name" value="Pilin"/>
</dbReference>
<evidence type="ECO:0000256" key="4">
    <source>
        <dbReference type="SAM" id="Phobius"/>
    </source>
</evidence>
<dbReference type="PANTHER" id="PTHR30093">
    <property type="entry name" value="GENERAL SECRETION PATHWAY PROTEIN G"/>
    <property type="match status" value="1"/>
</dbReference>
<name>A0A3P3QJN4_9GAMM</name>
<keyword evidence="3" id="KW-0281">Fimbrium</keyword>
<comment type="caution">
    <text evidence="5">The sequence shown here is derived from an EMBL/GenBank/DDBJ whole genome shotgun (WGS) entry which is preliminary data.</text>
</comment>
<dbReference type="EMBL" id="RRCF01000002">
    <property type="protein sequence ID" value="RRJ21278.1"/>
    <property type="molecule type" value="Genomic_DNA"/>
</dbReference>
<keyword evidence="4" id="KW-1133">Transmembrane helix</keyword>
<dbReference type="GO" id="GO:0043107">
    <property type="term" value="P:type IV pilus-dependent motility"/>
    <property type="evidence" value="ECO:0007669"/>
    <property type="project" value="TreeGrafter"/>
</dbReference>
<keyword evidence="6" id="KW-1185">Reference proteome</keyword>
<evidence type="ECO:0000256" key="3">
    <source>
        <dbReference type="RuleBase" id="RU000389"/>
    </source>
</evidence>
<dbReference type="GO" id="GO:0007155">
    <property type="term" value="P:cell adhesion"/>
    <property type="evidence" value="ECO:0007669"/>
    <property type="project" value="InterPro"/>
</dbReference>
<dbReference type="AlphaFoldDB" id="A0A3P3QJN4"/>
<reference evidence="5 6" key="1">
    <citation type="submission" date="2018-11" db="EMBL/GenBank/DDBJ databases">
        <title>Draft genome analysis of Rheinheimera mesophila isolated from an industrial waste site.</title>
        <authorList>
            <person name="Yu Q."/>
            <person name="Qi Y."/>
            <person name="Zhang H."/>
            <person name="Lu Y."/>
            <person name="Pu J."/>
        </authorList>
    </citation>
    <scope>NUCLEOTIDE SEQUENCE [LARGE SCALE GENOMIC DNA]</scope>
    <source>
        <strain evidence="5 6">IITR13</strain>
    </source>
</reference>
<dbReference type="PANTHER" id="PTHR30093:SF34">
    <property type="entry name" value="PREPILIN PEPTIDASE-DEPENDENT PROTEIN D"/>
    <property type="match status" value="1"/>
</dbReference>
<dbReference type="GO" id="GO:0044096">
    <property type="term" value="C:type IV pilus"/>
    <property type="evidence" value="ECO:0007669"/>
    <property type="project" value="TreeGrafter"/>
</dbReference>
<dbReference type="Pfam" id="PF07963">
    <property type="entry name" value="N_methyl"/>
    <property type="match status" value="1"/>
</dbReference>
<keyword evidence="4" id="KW-0812">Transmembrane</keyword>
<dbReference type="Proteomes" id="UP000276260">
    <property type="component" value="Unassembled WGS sequence"/>
</dbReference>
<organism evidence="5 6">
    <name type="scientific">Rheinheimera mesophila</name>
    <dbReference type="NCBI Taxonomy" id="1547515"/>
    <lineage>
        <taxon>Bacteria</taxon>
        <taxon>Pseudomonadati</taxon>
        <taxon>Pseudomonadota</taxon>
        <taxon>Gammaproteobacteria</taxon>
        <taxon>Chromatiales</taxon>
        <taxon>Chromatiaceae</taxon>
        <taxon>Rheinheimera</taxon>
    </lineage>
</organism>
<protein>
    <submittedName>
        <fullName evidence="5">Prepilin-type cleavage/methylation domain-containing protein</fullName>
    </submittedName>
</protein>
<evidence type="ECO:0000256" key="2">
    <source>
        <dbReference type="ARBA" id="ARBA00022481"/>
    </source>
</evidence>
<dbReference type="InterPro" id="IPR012902">
    <property type="entry name" value="N_methyl_site"/>
</dbReference>
<dbReference type="Pfam" id="PF00114">
    <property type="entry name" value="Pilin"/>
    <property type="match status" value="1"/>
</dbReference>
<dbReference type="NCBIfam" id="TIGR02532">
    <property type="entry name" value="IV_pilin_GFxxxE"/>
    <property type="match status" value="1"/>
</dbReference>
<evidence type="ECO:0000256" key="1">
    <source>
        <dbReference type="ARBA" id="ARBA00005233"/>
    </source>
</evidence>
<dbReference type="RefSeq" id="WP_046519065.1">
    <property type="nucleotide sequence ID" value="NZ_LAVS01000007.1"/>
</dbReference>